<evidence type="ECO:0000256" key="1">
    <source>
        <dbReference type="ARBA" id="ARBA00004651"/>
    </source>
</evidence>
<dbReference type="InterPro" id="IPR003841">
    <property type="entry name" value="Na/Pi_transpt"/>
</dbReference>
<accession>A0A222FG96</accession>
<dbReference type="GO" id="GO:0005886">
    <property type="term" value="C:plasma membrane"/>
    <property type="evidence" value="ECO:0007669"/>
    <property type="project" value="UniProtKB-SubCell"/>
</dbReference>
<evidence type="ECO:0000256" key="6">
    <source>
        <dbReference type="SAM" id="Phobius"/>
    </source>
</evidence>
<keyword evidence="3 6" id="KW-0812">Transmembrane</keyword>
<keyword evidence="5 6" id="KW-0472">Membrane</keyword>
<evidence type="ECO:0000313" key="8">
    <source>
        <dbReference type="Proteomes" id="UP000202440"/>
    </source>
</evidence>
<organism evidence="7 8">
    <name type="scientific">Bacterioplanes sanyensis</name>
    <dbReference type="NCBI Taxonomy" id="1249553"/>
    <lineage>
        <taxon>Bacteria</taxon>
        <taxon>Pseudomonadati</taxon>
        <taxon>Pseudomonadota</taxon>
        <taxon>Gammaproteobacteria</taxon>
        <taxon>Oceanospirillales</taxon>
        <taxon>Oceanospirillaceae</taxon>
        <taxon>Bacterioplanes</taxon>
    </lineage>
</organism>
<feature type="transmembrane region" description="Helical" evidence="6">
    <location>
        <begin position="320"/>
        <end position="339"/>
    </location>
</feature>
<keyword evidence="8" id="KW-1185">Reference proteome</keyword>
<feature type="transmembrane region" description="Helical" evidence="6">
    <location>
        <begin position="359"/>
        <end position="382"/>
    </location>
</feature>
<dbReference type="OrthoDB" id="9763003at2"/>
<dbReference type="KEGG" id="bsan:CHH28_02025"/>
<gene>
    <name evidence="7" type="ORF">CHH28_02025</name>
</gene>
<feature type="transmembrane region" description="Helical" evidence="6">
    <location>
        <begin position="58"/>
        <end position="89"/>
    </location>
</feature>
<evidence type="ECO:0000256" key="5">
    <source>
        <dbReference type="ARBA" id="ARBA00023136"/>
    </source>
</evidence>
<keyword evidence="2" id="KW-1003">Cell membrane</keyword>
<reference evidence="7 8" key="1">
    <citation type="submission" date="2017-07" db="EMBL/GenBank/DDBJ databases">
        <title>Annotated genome sequence of Bacterioplanes sanyensis isolated from Red Sea.</title>
        <authorList>
            <person name="Rehman Z.U."/>
        </authorList>
    </citation>
    <scope>NUCLEOTIDE SEQUENCE [LARGE SCALE GENOMIC DNA]</scope>
    <source>
        <strain evidence="7 8">NV9</strain>
    </source>
</reference>
<dbReference type="Proteomes" id="UP000202440">
    <property type="component" value="Chromosome"/>
</dbReference>
<dbReference type="PANTHER" id="PTHR10010:SF46">
    <property type="entry name" value="SODIUM-DEPENDENT PHOSPHATE TRANSPORT PROTEIN 2B"/>
    <property type="match status" value="1"/>
</dbReference>
<dbReference type="GO" id="GO:0005436">
    <property type="term" value="F:sodium:phosphate symporter activity"/>
    <property type="evidence" value="ECO:0007669"/>
    <property type="project" value="InterPro"/>
</dbReference>
<dbReference type="NCBIfam" id="NF037997">
    <property type="entry name" value="Na_Pi_symport"/>
    <property type="match status" value="1"/>
</dbReference>
<feature type="transmembrane region" description="Helical" evidence="6">
    <location>
        <begin position="283"/>
        <end position="308"/>
    </location>
</feature>
<dbReference type="EMBL" id="CP022530">
    <property type="protein sequence ID" value="ASP37524.1"/>
    <property type="molecule type" value="Genomic_DNA"/>
</dbReference>
<comment type="subcellular location">
    <subcellularLocation>
        <location evidence="1">Cell membrane</location>
        <topology evidence="1">Multi-pass membrane protein</topology>
    </subcellularLocation>
</comment>
<feature type="transmembrane region" description="Helical" evidence="6">
    <location>
        <begin position="136"/>
        <end position="161"/>
    </location>
</feature>
<feature type="transmembrane region" description="Helical" evidence="6">
    <location>
        <begin position="249"/>
        <end position="277"/>
    </location>
</feature>
<dbReference type="PANTHER" id="PTHR10010">
    <property type="entry name" value="SOLUTE CARRIER FAMILY 34 SODIUM PHOSPHATE , MEMBER 2-RELATED"/>
    <property type="match status" value="1"/>
</dbReference>
<evidence type="ECO:0000313" key="7">
    <source>
        <dbReference type="EMBL" id="ASP37524.1"/>
    </source>
</evidence>
<proteinExistence type="predicted"/>
<evidence type="ECO:0000256" key="3">
    <source>
        <dbReference type="ARBA" id="ARBA00022692"/>
    </source>
</evidence>
<protein>
    <submittedName>
        <fullName evidence="7">Sodium:phosphate symporter</fullName>
    </submittedName>
</protein>
<dbReference type="AlphaFoldDB" id="A0A222FG96"/>
<keyword evidence="4 6" id="KW-1133">Transmembrane helix</keyword>
<dbReference type="Pfam" id="PF02690">
    <property type="entry name" value="Na_Pi_cotrans"/>
    <property type="match status" value="2"/>
</dbReference>
<feature type="transmembrane region" description="Helical" evidence="6">
    <location>
        <begin position="173"/>
        <end position="196"/>
    </location>
</feature>
<name>A0A222FG96_9GAMM</name>
<dbReference type="GO" id="GO:0044341">
    <property type="term" value="P:sodium-dependent phosphate transport"/>
    <property type="evidence" value="ECO:0007669"/>
    <property type="project" value="InterPro"/>
</dbReference>
<evidence type="ECO:0000256" key="2">
    <source>
        <dbReference type="ARBA" id="ARBA00022475"/>
    </source>
</evidence>
<evidence type="ECO:0000256" key="4">
    <source>
        <dbReference type="ARBA" id="ARBA00022989"/>
    </source>
</evidence>
<sequence length="655" mass="72131">MLLSNTLSNHTARNLIILLFLSASFCGRVGVAAPLSGSHYTDDINGLPTSVMDVLNRWAFPIVLTLLAIALWHSSAFQEIAAGVALFLFGMLSLERGFKALSGGVLQQWLQRCTSSTAKALGVGIVSTTLMQSSSLVSVLSISFISAGLIPLTAGLGIVFGANLGTTTGAWLIAMYGLTIKLSTYALPLLVFGIALQFQHRRKWQSMGHILTGVGFVFFGIHMMKQGFSAYDSLLVLDGINSEQWSARLLFVALGILATVIMQSSHATLVLILTALANGQIDYLAALSIAIGANVGTTITALIGALGANHAGRQLAAGHVMFNLLTGVLALLLLPWLLLLTEWLATWLQLPPDSDTLRLALFHSLFNFLGVVLMTPAIGPLAQLLQKWLPEQAGHSKRARFLNEAALASATSAISVSQQETQRLYRFSRDVIIQALGWRAHDFRLHHSLINDEQSTDIELQHQHLQQGYQHRLKPVYGDIVEFVVRARARAGNGEDEQLRRIRVAGFHLLEAIKGVKHLLDNLTHYLHHGPVAMTANYHALRTQIAATLTLFDQTLELKDSQDIELQLQRQHLQLQRFNDDIDMQLEQLIQQQQISSVMATSLMTDKSYCLHACKRLLTSAEYLLLTPQLDNPDWSLNDDDYRQLARQPLQGDQP</sequence>